<dbReference type="EMBL" id="JACFYF010000001">
    <property type="protein sequence ID" value="MBA5760927.1"/>
    <property type="molecule type" value="Genomic_DNA"/>
</dbReference>
<reference evidence="16 17" key="1">
    <citation type="submission" date="2020-07" db="EMBL/GenBank/DDBJ databases">
        <title>Vibrio marinisediminis sp. nov., isolated from marine sediment.</title>
        <authorList>
            <person name="Ji X."/>
        </authorList>
    </citation>
    <scope>NUCLEOTIDE SEQUENCE [LARGE SCALE GENOMIC DNA]</scope>
    <source>
        <strain evidence="16 17">404</strain>
    </source>
</reference>
<evidence type="ECO:0000256" key="1">
    <source>
        <dbReference type="ARBA" id="ARBA00002324"/>
    </source>
</evidence>
<dbReference type="NCBIfam" id="NF006479">
    <property type="entry name" value="PRK08887.1"/>
    <property type="match status" value="1"/>
</dbReference>
<dbReference type="InterPro" id="IPR005248">
    <property type="entry name" value="NadD/NMNAT"/>
</dbReference>
<evidence type="ECO:0000256" key="10">
    <source>
        <dbReference type="ARBA" id="ARBA00023027"/>
    </source>
</evidence>
<dbReference type="GO" id="GO:0004515">
    <property type="term" value="F:nicotinate-nucleotide adenylyltransferase activity"/>
    <property type="evidence" value="ECO:0007669"/>
    <property type="project" value="UniProtKB-EC"/>
</dbReference>
<keyword evidence="10" id="KW-0520">NAD</keyword>
<evidence type="ECO:0000256" key="11">
    <source>
        <dbReference type="ARBA" id="ARBA00031253"/>
    </source>
</evidence>
<dbReference type="RefSeq" id="WP_182105686.1">
    <property type="nucleotide sequence ID" value="NZ_JACFYF010000001.1"/>
</dbReference>
<evidence type="ECO:0000256" key="6">
    <source>
        <dbReference type="ARBA" id="ARBA00022679"/>
    </source>
</evidence>
<dbReference type="SUPFAM" id="SSF52374">
    <property type="entry name" value="Nucleotidylyl transferase"/>
    <property type="match status" value="1"/>
</dbReference>
<evidence type="ECO:0000259" key="15">
    <source>
        <dbReference type="Pfam" id="PF01467"/>
    </source>
</evidence>
<protein>
    <recommendedName>
        <fullName evidence="4">nicotinate-nucleotide adenylyltransferase</fullName>
        <ecNumber evidence="4">2.7.7.18</ecNumber>
    </recommendedName>
    <alternativeName>
        <fullName evidence="13">Deamido-NAD(+) diphosphorylase</fullName>
    </alternativeName>
    <alternativeName>
        <fullName evidence="12">Deamido-NAD(+) pyrophosphorylase</fullName>
    </alternativeName>
    <alternativeName>
        <fullName evidence="11">Nicotinate mononucleotide adenylyltransferase</fullName>
    </alternativeName>
</protein>
<organism evidence="16 17">
    <name type="scientific">Vibrio marinisediminis</name>
    <dbReference type="NCBI Taxonomy" id="2758441"/>
    <lineage>
        <taxon>Bacteria</taxon>
        <taxon>Pseudomonadati</taxon>
        <taxon>Pseudomonadota</taxon>
        <taxon>Gammaproteobacteria</taxon>
        <taxon>Vibrionales</taxon>
        <taxon>Vibrionaceae</taxon>
        <taxon>Vibrio</taxon>
    </lineage>
</organism>
<name>A0A7W2ISA4_9VIBR</name>
<comment type="caution">
    <text evidence="16">The sequence shown here is derived from an EMBL/GenBank/DDBJ whole genome shotgun (WGS) entry which is preliminary data.</text>
</comment>
<keyword evidence="7 16" id="KW-0548">Nucleotidyltransferase</keyword>
<dbReference type="GO" id="GO:0005524">
    <property type="term" value="F:ATP binding"/>
    <property type="evidence" value="ECO:0007669"/>
    <property type="project" value="UniProtKB-KW"/>
</dbReference>
<dbReference type="Proteomes" id="UP000571701">
    <property type="component" value="Unassembled WGS sequence"/>
</dbReference>
<dbReference type="EC" id="2.7.7.18" evidence="4"/>
<comment type="function">
    <text evidence="1">Catalyzes the reversible adenylation of nicotinate mononucleotide (NaMN) to nicotinic acid adenine dinucleotide (NaAD).</text>
</comment>
<dbReference type="PANTHER" id="PTHR39321">
    <property type="entry name" value="NICOTINATE-NUCLEOTIDE ADENYLYLTRANSFERASE-RELATED"/>
    <property type="match status" value="1"/>
</dbReference>
<sequence>MTKIAVFGSAFNPPSLGHRSVIESLGHFDRVLLVPSIAHAWGKEMLDYSLRVELIDAFIEDMALKNVARSTIEEQLFSVTQQPVTTYAVLCALQEEIPQAQLTFVMGPDNLFNFSKFYRAKDIAKRWTVMACPEKVAVRSTDIRTALDKKQSIEHLTTAKVCTILTENHYY</sequence>
<keyword evidence="6 16" id="KW-0808">Transferase</keyword>
<evidence type="ECO:0000256" key="8">
    <source>
        <dbReference type="ARBA" id="ARBA00022741"/>
    </source>
</evidence>
<dbReference type="CDD" id="cd02165">
    <property type="entry name" value="NMNAT"/>
    <property type="match status" value="1"/>
</dbReference>
<evidence type="ECO:0000256" key="13">
    <source>
        <dbReference type="ARBA" id="ARBA00033353"/>
    </source>
</evidence>
<feature type="domain" description="Cytidyltransferase-like" evidence="15">
    <location>
        <begin position="6"/>
        <end position="145"/>
    </location>
</feature>
<dbReference type="UniPathway" id="UPA00253">
    <property type="reaction ID" value="UER00332"/>
</dbReference>
<gene>
    <name evidence="16" type="ORF">H2O73_01125</name>
</gene>
<dbReference type="AlphaFoldDB" id="A0A7W2ISA4"/>
<accession>A0A7W2ISA4</accession>
<keyword evidence="8" id="KW-0547">Nucleotide-binding</keyword>
<dbReference type="Gene3D" id="3.40.50.620">
    <property type="entry name" value="HUPs"/>
    <property type="match status" value="1"/>
</dbReference>
<keyword evidence="17" id="KW-1185">Reference proteome</keyword>
<evidence type="ECO:0000256" key="2">
    <source>
        <dbReference type="ARBA" id="ARBA00005019"/>
    </source>
</evidence>
<dbReference type="GO" id="GO:0009435">
    <property type="term" value="P:NAD+ biosynthetic process"/>
    <property type="evidence" value="ECO:0007669"/>
    <property type="project" value="UniProtKB-UniPathway"/>
</dbReference>
<evidence type="ECO:0000256" key="3">
    <source>
        <dbReference type="ARBA" id="ARBA00009014"/>
    </source>
</evidence>
<dbReference type="PANTHER" id="PTHR39321:SF3">
    <property type="entry name" value="PHOSPHOPANTETHEINE ADENYLYLTRANSFERASE"/>
    <property type="match status" value="1"/>
</dbReference>
<dbReference type="Pfam" id="PF01467">
    <property type="entry name" value="CTP_transf_like"/>
    <property type="match status" value="1"/>
</dbReference>
<keyword evidence="9" id="KW-0067">ATP-binding</keyword>
<keyword evidence="5" id="KW-0662">Pyridine nucleotide biosynthesis</keyword>
<evidence type="ECO:0000256" key="12">
    <source>
        <dbReference type="ARBA" id="ARBA00033140"/>
    </source>
</evidence>
<comment type="similarity">
    <text evidence="3">Belongs to the NadD family.</text>
</comment>
<proteinExistence type="inferred from homology"/>
<evidence type="ECO:0000256" key="7">
    <source>
        <dbReference type="ARBA" id="ARBA00022695"/>
    </source>
</evidence>
<dbReference type="InterPro" id="IPR004821">
    <property type="entry name" value="Cyt_trans-like"/>
</dbReference>
<comment type="catalytic activity">
    <reaction evidence="14">
        <text>nicotinate beta-D-ribonucleotide + ATP + H(+) = deamido-NAD(+) + diphosphate</text>
        <dbReference type="Rhea" id="RHEA:22860"/>
        <dbReference type="ChEBI" id="CHEBI:15378"/>
        <dbReference type="ChEBI" id="CHEBI:30616"/>
        <dbReference type="ChEBI" id="CHEBI:33019"/>
        <dbReference type="ChEBI" id="CHEBI:57502"/>
        <dbReference type="ChEBI" id="CHEBI:58437"/>
        <dbReference type="EC" id="2.7.7.18"/>
    </reaction>
</comment>
<dbReference type="InterPro" id="IPR014729">
    <property type="entry name" value="Rossmann-like_a/b/a_fold"/>
</dbReference>
<comment type="pathway">
    <text evidence="2">Cofactor biosynthesis; NAD(+) biosynthesis; deamido-NAD(+) from nicotinate D-ribonucleotide: step 1/1.</text>
</comment>
<evidence type="ECO:0000256" key="9">
    <source>
        <dbReference type="ARBA" id="ARBA00022840"/>
    </source>
</evidence>
<evidence type="ECO:0000256" key="4">
    <source>
        <dbReference type="ARBA" id="ARBA00012389"/>
    </source>
</evidence>
<evidence type="ECO:0000313" key="17">
    <source>
        <dbReference type="Proteomes" id="UP000571701"/>
    </source>
</evidence>
<evidence type="ECO:0000313" key="16">
    <source>
        <dbReference type="EMBL" id="MBA5760927.1"/>
    </source>
</evidence>
<evidence type="ECO:0000256" key="14">
    <source>
        <dbReference type="ARBA" id="ARBA00048721"/>
    </source>
</evidence>
<evidence type="ECO:0000256" key="5">
    <source>
        <dbReference type="ARBA" id="ARBA00022642"/>
    </source>
</evidence>